<dbReference type="Pfam" id="PF03732">
    <property type="entry name" value="Retrotrans_gag"/>
    <property type="match status" value="1"/>
</dbReference>
<sequence>MPLTVVALDDDASNWWKSQKRLRFNNRPLTDIMWAELCIAFRDWFVPESARNKMRNKLNHLGQQGMIVTEYESNFFSLAHYVPDIMSTEEQKCYHFRKSTRFYQGIARTL</sequence>
<name>A0A2I0ASB0_9ASPA</name>
<dbReference type="EMBL" id="KZ451953">
    <property type="protein sequence ID" value="PKA58422.1"/>
    <property type="molecule type" value="Genomic_DNA"/>
</dbReference>
<protein>
    <recommendedName>
        <fullName evidence="1">Retrotransposon gag domain-containing protein</fullName>
    </recommendedName>
</protein>
<evidence type="ECO:0000313" key="2">
    <source>
        <dbReference type="EMBL" id="PKA58422.1"/>
    </source>
</evidence>
<keyword evidence="3" id="KW-1185">Reference proteome</keyword>
<reference evidence="2 3" key="1">
    <citation type="journal article" date="2017" name="Nature">
        <title>The Apostasia genome and the evolution of orchids.</title>
        <authorList>
            <person name="Zhang G.Q."/>
            <person name="Liu K.W."/>
            <person name="Li Z."/>
            <person name="Lohaus R."/>
            <person name="Hsiao Y.Y."/>
            <person name="Niu S.C."/>
            <person name="Wang J.Y."/>
            <person name="Lin Y.C."/>
            <person name="Xu Q."/>
            <person name="Chen L.J."/>
            <person name="Yoshida K."/>
            <person name="Fujiwara S."/>
            <person name="Wang Z.W."/>
            <person name="Zhang Y.Q."/>
            <person name="Mitsuda N."/>
            <person name="Wang M."/>
            <person name="Liu G.H."/>
            <person name="Pecoraro L."/>
            <person name="Huang H.X."/>
            <person name="Xiao X.J."/>
            <person name="Lin M."/>
            <person name="Wu X.Y."/>
            <person name="Wu W.L."/>
            <person name="Chen Y.Y."/>
            <person name="Chang S.B."/>
            <person name="Sakamoto S."/>
            <person name="Ohme-Takagi M."/>
            <person name="Yagi M."/>
            <person name="Zeng S.J."/>
            <person name="Shen C.Y."/>
            <person name="Yeh C.M."/>
            <person name="Luo Y.B."/>
            <person name="Tsai W.C."/>
            <person name="Van de Peer Y."/>
            <person name="Liu Z.J."/>
        </authorList>
    </citation>
    <scope>NUCLEOTIDE SEQUENCE [LARGE SCALE GENOMIC DNA]</scope>
    <source>
        <strain evidence="3">cv. Shenzhen</strain>
        <tissue evidence="2">Stem</tissue>
    </source>
</reference>
<dbReference type="Proteomes" id="UP000236161">
    <property type="component" value="Unassembled WGS sequence"/>
</dbReference>
<gene>
    <name evidence="2" type="ORF">AXF42_Ash013928</name>
</gene>
<dbReference type="InterPro" id="IPR005162">
    <property type="entry name" value="Retrotrans_gag_dom"/>
</dbReference>
<evidence type="ECO:0000313" key="3">
    <source>
        <dbReference type="Proteomes" id="UP000236161"/>
    </source>
</evidence>
<dbReference type="OrthoDB" id="786614at2759"/>
<organism evidence="2 3">
    <name type="scientific">Apostasia shenzhenica</name>
    <dbReference type="NCBI Taxonomy" id="1088818"/>
    <lineage>
        <taxon>Eukaryota</taxon>
        <taxon>Viridiplantae</taxon>
        <taxon>Streptophyta</taxon>
        <taxon>Embryophyta</taxon>
        <taxon>Tracheophyta</taxon>
        <taxon>Spermatophyta</taxon>
        <taxon>Magnoliopsida</taxon>
        <taxon>Liliopsida</taxon>
        <taxon>Asparagales</taxon>
        <taxon>Orchidaceae</taxon>
        <taxon>Apostasioideae</taxon>
        <taxon>Apostasia</taxon>
    </lineage>
</organism>
<proteinExistence type="predicted"/>
<dbReference type="AlphaFoldDB" id="A0A2I0ASB0"/>
<evidence type="ECO:0000259" key="1">
    <source>
        <dbReference type="Pfam" id="PF03732"/>
    </source>
</evidence>
<accession>A0A2I0ASB0</accession>
<feature type="domain" description="Retrotransposon gag" evidence="1">
    <location>
        <begin position="3"/>
        <end position="97"/>
    </location>
</feature>